<comment type="caution">
    <text evidence="1">The sequence shown here is derived from an EMBL/GenBank/DDBJ whole genome shotgun (WGS) entry which is preliminary data.</text>
</comment>
<evidence type="ECO:0000313" key="2">
    <source>
        <dbReference type="Proteomes" id="UP001595960"/>
    </source>
</evidence>
<protein>
    <submittedName>
        <fullName evidence="1">Uncharacterized protein</fullName>
    </submittedName>
</protein>
<evidence type="ECO:0000313" key="1">
    <source>
        <dbReference type="EMBL" id="MFC4830005.1"/>
    </source>
</evidence>
<organism evidence="1 2">
    <name type="scientific">Agromyces aurantiacus</name>
    <dbReference type="NCBI Taxonomy" id="165814"/>
    <lineage>
        <taxon>Bacteria</taxon>
        <taxon>Bacillati</taxon>
        <taxon>Actinomycetota</taxon>
        <taxon>Actinomycetes</taxon>
        <taxon>Micrococcales</taxon>
        <taxon>Microbacteriaceae</taxon>
        <taxon>Agromyces</taxon>
    </lineage>
</organism>
<dbReference type="EMBL" id="JBHSJC010000002">
    <property type="protein sequence ID" value="MFC4830005.1"/>
    <property type="molecule type" value="Genomic_DNA"/>
</dbReference>
<gene>
    <name evidence="1" type="ORF">ACFPER_14460</name>
</gene>
<reference evidence="2" key="1">
    <citation type="journal article" date="2019" name="Int. J. Syst. Evol. Microbiol.">
        <title>The Global Catalogue of Microorganisms (GCM) 10K type strain sequencing project: providing services to taxonomists for standard genome sequencing and annotation.</title>
        <authorList>
            <consortium name="The Broad Institute Genomics Platform"/>
            <consortium name="The Broad Institute Genome Sequencing Center for Infectious Disease"/>
            <person name="Wu L."/>
            <person name="Ma J."/>
        </authorList>
    </citation>
    <scope>NUCLEOTIDE SEQUENCE [LARGE SCALE GENOMIC DNA]</scope>
    <source>
        <strain evidence="2">CGMCC 1.12192</strain>
    </source>
</reference>
<dbReference type="RefSeq" id="WP_204394944.1">
    <property type="nucleotide sequence ID" value="NZ_JAFBBW010000001.1"/>
</dbReference>
<proteinExistence type="predicted"/>
<dbReference type="Proteomes" id="UP001595960">
    <property type="component" value="Unassembled WGS sequence"/>
</dbReference>
<accession>A0ABV9R884</accession>
<sequence>MTTSIPGAPLLGGTELLDEITDAAGGARRWAELTRIDVGFELGGGLWAQFGQPGLTGHIDASVSTREQRVQYRAFGSPDVSAEYTPSEVVLREANGALIERRADPRSVVISRGGPPWDLADATYFAGYALWNYLNVPHLFRRPDVRVVELEPWTEVSAHTIGLPETWRRVEVTFPDSIATHNATQVFYFDDDGLQRRHDYAADVFGGAPTAHYTERHREFDGLVLPTRRRVVPRDAVTGLTGEGPVLVSLDLVTVIPR</sequence>
<name>A0ABV9R884_9MICO</name>
<keyword evidence="2" id="KW-1185">Reference proteome</keyword>